<dbReference type="HOGENOM" id="CLU_1620687_0_0_1"/>
<evidence type="ECO:0000313" key="1">
    <source>
        <dbReference type="EMBL" id="EFX68054.1"/>
    </source>
</evidence>
<proteinExistence type="predicted"/>
<reference evidence="1 2" key="1">
    <citation type="journal article" date="2011" name="Science">
        <title>The ecoresponsive genome of Daphnia pulex.</title>
        <authorList>
            <person name="Colbourne J.K."/>
            <person name="Pfrender M.E."/>
            <person name="Gilbert D."/>
            <person name="Thomas W.K."/>
            <person name="Tucker A."/>
            <person name="Oakley T.H."/>
            <person name="Tokishita S."/>
            <person name="Aerts A."/>
            <person name="Arnold G.J."/>
            <person name="Basu M.K."/>
            <person name="Bauer D.J."/>
            <person name="Caceres C.E."/>
            <person name="Carmel L."/>
            <person name="Casola C."/>
            <person name="Choi J.H."/>
            <person name="Detter J.C."/>
            <person name="Dong Q."/>
            <person name="Dusheyko S."/>
            <person name="Eads B.D."/>
            <person name="Frohlich T."/>
            <person name="Geiler-Samerotte K.A."/>
            <person name="Gerlach D."/>
            <person name="Hatcher P."/>
            <person name="Jogdeo S."/>
            <person name="Krijgsveld J."/>
            <person name="Kriventseva E.V."/>
            <person name="Kultz D."/>
            <person name="Laforsch C."/>
            <person name="Lindquist E."/>
            <person name="Lopez J."/>
            <person name="Manak J.R."/>
            <person name="Muller J."/>
            <person name="Pangilinan J."/>
            <person name="Patwardhan R.P."/>
            <person name="Pitluck S."/>
            <person name="Pritham E.J."/>
            <person name="Rechtsteiner A."/>
            <person name="Rho M."/>
            <person name="Rogozin I.B."/>
            <person name="Sakarya O."/>
            <person name="Salamov A."/>
            <person name="Schaack S."/>
            <person name="Shapiro H."/>
            <person name="Shiga Y."/>
            <person name="Skalitzky C."/>
            <person name="Smith Z."/>
            <person name="Souvorov A."/>
            <person name="Sung W."/>
            <person name="Tang Z."/>
            <person name="Tsuchiya D."/>
            <person name="Tu H."/>
            <person name="Vos H."/>
            <person name="Wang M."/>
            <person name="Wolf Y.I."/>
            <person name="Yamagata H."/>
            <person name="Yamada T."/>
            <person name="Ye Y."/>
            <person name="Shaw J.R."/>
            <person name="Andrews J."/>
            <person name="Crease T.J."/>
            <person name="Tang H."/>
            <person name="Lucas S.M."/>
            <person name="Robertson H.M."/>
            <person name="Bork P."/>
            <person name="Koonin E.V."/>
            <person name="Zdobnov E.M."/>
            <person name="Grigoriev I.V."/>
            <person name="Lynch M."/>
            <person name="Boore J.L."/>
        </authorList>
    </citation>
    <scope>NUCLEOTIDE SEQUENCE [LARGE SCALE GENOMIC DNA]</scope>
</reference>
<evidence type="ECO:0000313" key="2">
    <source>
        <dbReference type="Proteomes" id="UP000000305"/>
    </source>
</evidence>
<sequence>MFPSFDDVDYEFESDIKKTRELSCVLDFYENFIKNAEEDGFNKLIQIIESRNPDPDMEELEYEIRELREMFVKNFNSGLCVQCHDLSMISAEAIIGWDQDKKRPFRRGGIFGVPNAFCGAVEEQGHLTLHIHRFLWLAGHRNLHKQIEREYLEKTLKRLLPLMI</sequence>
<dbReference type="Proteomes" id="UP000000305">
    <property type="component" value="Unassembled WGS sequence"/>
</dbReference>
<gene>
    <name evidence="1" type="ORF">DAPPUDRAFT_330475</name>
</gene>
<organism evidence="1 2">
    <name type="scientific">Daphnia pulex</name>
    <name type="common">Water flea</name>
    <dbReference type="NCBI Taxonomy" id="6669"/>
    <lineage>
        <taxon>Eukaryota</taxon>
        <taxon>Metazoa</taxon>
        <taxon>Ecdysozoa</taxon>
        <taxon>Arthropoda</taxon>
        <taxon>Crustacea</taxon>
        <taxon>Branchiopoda</taxon>
        <taxon>Diplostraca</taxon>
        <taxon>Cladocera</taxon>
        <taxon>Anomopoda</taxon>
        <taxon>Daphniidae</taxon>
        <taxon>Daphnia</taxon>
    </lineage>
</organism>
<dbReference type="OrthoDB" id="3229882at2759"/>
<dbReference type="EMBL" id="GL732663">
    <property type="protein sequence ID" value="EFX68054.1"/>
    <property type="molecule type" value="Genomic_DNA"/>
</dbReference>
<keyword evidence="2" id="KW-1185">Reference proteome</keyword>
<evidence type="ECO:0008006" key="3">
    <source>
        <dbReference type="Google" id="ProtNLM"/>
    </source>
</evidence>
<name>E9HJN9_DAPPU</name>
<protein>
    <recommendedName>
        <fullName evidence="3">Helitron helicase-like domain-containing protein</fullName>
    </recommendedName>
</protein>
<dbReference type="AlphaFoldDB" id="E9HJN9"/>
<dbReference type="KEGG" id="dpx:DAPPUDRAFT_330475"/>
<dbReference type="InParanoid" id="E9HJN9"/>
<accession>E9HJN9</accession>